<dbReference type="Gene3D" id="1.20.1260.10">
    <property type="match status" value="1"/>
</dbReference>
<dbReference type="Pfam" id="PF03713">
    <property type="entry name" value="DUF305"/>
    <property type="match status" value="1"/>
</dbReference>
<dbReference type="RefSeq" id="WP_106582382.1">
    <property type="nucleotide sequence ID" value="NZ_PYGA01000004.1"/>
</dbReference>
<feature type="domain" description="DUF305" evidence="3">
    <location>
        <begin position="73"/>
        <end position="229"/>
    </location>
</feature>
<feature type="transmembrane region" description="Helical" evidence="2">
    <location>
        <begin position="41"/>
        <end position="62"/>
    </location>
</feature>
<proteinExistence type="predicted"/>
<protein>
    <submittedName>
        <fullName evidence="4">Uncharacterized protein (DUF305 family)</fullName>
    </submittedName>
</protein>
<evidence type="ECO:0000256" key="1">
    <source>
        <dbReference type="SAM" id="MobiDB-lite"/>
    </source>
</evidence>
<sequence>MPGDDHSDGSADAPPEPADAPPDPADTSPPPAGRADRRRRVLRATAAVWLLVIAFGAGYLVAHPRPPLDTSADAGFLRDMSVHHAQAVEMSLLVLQRTDDPALSTVAYDIATTQQSQVGRMRGWLEQWDLPARRPGPAMEWMSGHEGHGGGDAPETMPGVASAADMDALRAADGRDAEKRFLRLMIDHHQGGVEMAEAGARLIDDPDLAGFADGMAEAQRSETKLLSSLLAERTG</sequence>
<feature type="compositionally biased region" description="Pro residues" evidence="1">
    <location>
        <begin position="14"/>
        <end position="32"/>
    </location>
</feature>
<dbReference type="InterPro" id="IPR005183">
    <property type="entry name" value="DUF305_CopM-like"/>
</dbReference>
<dbReference type="InterPro" id="IPR012347">
    <property type="entry name" value="Ferritin-like"/>
</dbReference>
<reference evidence="4 5" key="1">
    <citation type="submission" date="2018-03" db="EMBL/GenBank/DDBJ databases">
        <title>Genomic Encyclopedia of Archaeal and Bacterial Type Strains, Phase II (KMG-II): from individual species to whole genera.</title>
        <authorList>
            <person name="Goeker M."/>
        </authorList>
    </citation>
    <scope>NUCLEOTIDE SEQUENCE [LARGE SCALE GENOMIC DNA]</scope>
    <source>
        <strain evidence="4 5">DSM 45312</strain>
    </source>
</reference>
<evidence type="ECO:0000256" key="2">
    <source>
        <dbReference type="SAM" id="Phobius"/>
    </source>
</evidence>
<evidence type="ECO:0000313" key="4">
    <source>
        <dbReference type="EMBL" id="PSK99074.1"/>
    </source>
</evidence>
<dbReference type="Proteomes" id="UP000240542">
    <property type="component" value="Unassembled WGS sequence"/>
</dbReference>
<keyword evidence="2" id="KW-1133">Transmembrane helix</keyword>
<evidence type="ECO:0000313" key="5">
    <source>
        <dbReference type="Proteomes" id="UP000240542"/>
    </source>
</evidence>
<evidence type="ECO:0000259" key="3">
    <source>
        <dbReference type="Pfam" id="PF03713"/>
    </source>
</evidence>
<feature type="region of interest" description="Disordered" evidence="1">
    <location>
        <begin position="1"/>
        <end position="37"/>
    </location>
</feature>
<dbReference type="EMBL" id="PYGA01000004">
    <property type="protein sequence ID" value="PSK99074.1"/>
    <property type="molecule type" value="Genomic_DNA"/>
</dbReference>
<keyword evidence="5" id="KW-1185">Reference proteome</keyword>
<dbReference type="OrthoDB" id="26872at2"/>
<dbReference type="PANTHER" id="PTHR36933">
    <property type="entry name" value="SLL0788 PROTEIN"/>
    <property type="match status" value="1"/>
</dbReference>
<accession>A0A2P8DPC8</accession>
<keyword evidence="2" id="KW-0472">Membrane</keyword>
<organism evidence="4 5">
    <name type="scientific">Murinocardiopsis flavida</name>
    <dbReference type="NCBI Taxonomy" id="645275"/>
    <lineage>
        <taxon>Bacteria</taxon>
        <taxon>Bacillati</taxon>
        <taxon>Actinomycetota</taxon>
        <taxon>Actinomycetes</taxon>
        <taxon>Streptosporangiales</taxon>
        <taxon>Nocardiopsidaceae</taxon>
        <taxon>Murinocardiopsis</taxon>
    </lineage>
</organism>
<dbReference type="AlphaFoldDB" id="A0A2P8DPC8"/>
<comment type="caution">
    <text evidence="4">The sequence shown here is derived from an EMBL/GenBank/DDBJ whole genome shotgun (WGS) entry which is preliminary data.</text>
</comment>
<keyword evidence="2" id="KW-0812">Transmembrane</keyword>
<dbReference type="PANTHER" id="PTHR36933:SF1">
    <property type="entry name" value="SLL0788 PROTEIN"/>
    <property type="match status" value="1"/>
</dbReference>
<gene>
    <name evidence="4" type="ORF">CLV63_104298</name>
</gene>
<name>A0A2P8DPC8_9ACTN</name>